<dbReference type="PIRSF" id="PIRSF000398">
    <property type="entry name" value="M_m6A_EcoRV"/>
    <property type="match status" value="1"/>
</dbReference>
<name>A0A0F9S3U4_9ZZZZ</name>
<evidence type="ECO:0000256" key="1">
    <source>
        <dbReference type="ARBA" id="ARBA00022603"/>
    </source>
</evidence>
<keyword evidence="1" id="KW-0489">Methyltransferase</keyword>
<dbReference type="EMBL" id="LAZR01000587">
    <property type="protein sequence ID" value="KKN63505.1"/>
    <property type="molecule type" value="Genomic_DNA"/>
</dbReference>
<dbReference type="PANTHER" id="PTHR30481">
    <property type="entry name" value="DNA ADENINE METHYLASE"/>
    <property type="match status" value="1"/>
</dbReference>
<dbReference type="AlphaFoldDB" id="A0A0F9S3U4"/>
<sequence length="269" mass="31354">MKTPVTYYGGKQTMLKYIMPLIPDHRVYDEPFFGGGAVFFAKKEAKCELINDVNDRVINFYKVYQTRAEELRQLVNESMLSRKQHELARGIYQSPNGYSDIEKAWSFWFLGNTSFNGDFYGNIKFSRSENRSYTYLSNSKRQLVNPKLIKRLEKTQIDNRDALLVIPMMDQPLTFHYIDPPYMNADQGHYSGYSWIDFGRLLLLLGTIKGKFLLSCYDGDMLQAAISRFGWNYRRIQMSAPASAMHGQRAKKIEMLVMNYQPAQTKLQF</sequence>
<gene>
    <name evidence="4" type="ORF">LCGC14_0500950</name>
</gene>
<dbReference type="InterPro" id="IPR012327">
    <property type="entry name" value="MeTrfase_D12"/>
</dbReference>
<keyword evidence="2" id="KW-0808">Transferase</keyword>
<proteinExistence type="predicted"/>
<dbReference type="GO" id="GO:0032259">
    <property type="term" value="P:methylation"/>
    <property type="evidence" value="ECO:0007669"/>
    <property type="project" value="UniProtKB-KW"/>
</dbReference>
<dbReference type="GO" id="GO:1904047">
    <property type="term" value="F:S-adenosyl-L-methionine binding"/>
    <property type="evidence" value="ECO:0007669"/>
    <property type="project" value="TreeGrafter"/>
</dbReference>
<dbReference type="GO" id="GO:0009307">
    <property type="term" value="P:DNA restriction-modification system"/>
    <property type="evidence" value="ECO:0007669"/>
    <property type="project" value="InterPro"/>
</dbReference>
<dbReference type="Pfam" id="PF02086">
    <property type="entry name" value="MethyltransfD12"/>
    <property type="match status" value="1"/>
</dbReference>
<dbReference type="SUPFAM" id="SSF53335">
    <property type="entry name" value="S-adenosyl-L-methionine-dependent methyltransferases"/>
    <property type="match status" value="1"/>
</dbReference>
<dbReference type="GO" id="GO:0009007">
    <property type="term" value="F:site-specific DNA-methyltransferase (adenine-specific) activity"/>
    <property type="evidence" value="ECO:0007669"/>
    <property type="project" value="UniProtKB-EC"/>
</dbReference>
<evidence type="ECO:0000256" key="3">
    <source>
        <dbReference type="ARBA" id="ARBA00022691"/>
    </source>
</evidence>
<dbReference type="InterPro" id="IPR029063">
    <property type="entry name" value="SAM-dependent_MTases_sf"/>
</dbReference>
<evidence type="ECO:0000256" key="2">
    <source>
        <dbReference type="ARBA" id="ARBA00022679"/>
    </source>
</evidence>
<reference evidence="4" key="1">
    <citation type="journal article" date="2015" name="Nature">
        <title>Complex archaea that bridge the gap between prokaryotes and eukaryotes.</title>
        <authorList>
            <person name="Spang A."/>
            <person name="Saw J.H."/>
            <person name="Jorgensen S.L."/>
            <person name="Zaremba-Niedzwiedzka K."/>
            <person name="Martijn J."/>
            <person name="Lind A.E."/>
            <person name="van Eijk R."/>
            <person name="Schleper C."/>
            <person name="Guy L."/>
            <person name="Ettema T.J."/>
        </authorList>
    </citation>
    <scope>NUCLEOTIDE SEQUENCE</scope>
</reference>
<evidence type="ECO:0000313" key="4">
    <source>
        <dbReference type="EMBL" id="KKN63505.1"/>
    </source>
</evidence>
<dbReference type="PRINTS" id="PR00505">
    <property type="entry name" value="D12N6MTFRASE"/>
</dbReference>
<dbReference type="Gene3D" id="3.40.50.150">
    <property type="entry name" value="Vaccinia Virus protein VP39"/>
    <property type="match status" value="2"/>
</dbReference>
<protein>
    <submittedName>
        <fullName evidence="4">Uncharacterized protein</fullName>
    </submittedName>
</protein>
<organism evidence="4">
    <name type="scientific">marine sediment metagenome</name>
    <dbReference type="NCBI Taxonomy" id="412755"/>
    <lineage>
        <taxon>unclassified sequences</taxon>
        <taxon>metagenomes</taxon>
        <taxon>ecological metagenomes</taxon>
    </lineage>
</organism>
<dbReference type="PANTHER" id="PTHR30481:SF4">
    <property type="entry name" value="SITE-SPECIFIC DNA-METHYLTRANSFERASE (ADENINE-SPECIFIC)"/>
    <property type="match status" value="1"/>
</dbReference>
<keyword evidence="3" id="KW-0949">S-adenosyl-L-methionine</keyword>
<comment type="caution">
    <text evidence="4">The sequence shown here is derived from an EMBL/GenBank/DDBJ whole genome shotgun (WGS) entry which is preliminary data.</text>
</comment>
<dbReference type="GO" id="GO:0043565">
    <property type="term" value="F:sequence-specific DNA binding"/>
    <property type="evidence" value="ECO:0007669"/>
    <property type="project" value="TreeGrafter"/>
</dbReference>
<accession>A0A0F9S3U4</accession>
<dbReference type="GO" id="GO:0006298">
    <property type="term" value="P:mismatch repair"/>
    <property type="evidence" value="ECO:0007669"/>
    <property type="project" value="TreeGrafter"/>
</dbReference>
<dbReference type="InterPro" id="IPR012263">
    <property type="entry name" value="M_m6A_EcoRV"/>
</dbReference>